<evidence type="ECO:0000313" key="3">
    <source>
        <dbReference type="Proteomes" id="UP000094936"/>
    </source>
</evidence>
<organism evidence="2 3">
    <name type="scientific">Veronia pacifica</name>
    <dbReference type="NCBI Taxonomy" id="1080227"/>
    <lineage>
        <taxon>Bacteria</taxon>
        <taxon>Pseudomonadati</taxon>
        <taxon>Pseudomonadota</taxon>
        <taxon>Gammaproteobacteria</taxon>
        <taxon>Vibrionales</taxon>
        <taxon>Vibrionaceae</taxon>
        <taxon>Veronia</taxon>
    </lineage>
</organism>
<dbReference type="AlphaFoldDB" id="A0A1C3E8T4"/>
<dbReference type="EMBL" id="LYBM01000066">
    <property type="protein sequence ID" value="ODA29688.1"/>
    <property type="molecule type" value="Genomic_DNA"/>
</dbReference>
<accession>A0A1C3E8T4</accession>
<protein>
    <submittedName>
        <fullName evidence="2">Uncharacterized protein</fullName>
    </submittedName>
</protein>
<feature type="transmembrane region" description="Helical" evidence="1">
    <location>
        <begin position="23"/>
        <end position="43"/>
    </location>
</feature>
<keyword evidence="1" id="KW-1133">Transmembrane helix</keyword>
<reference evidence="2 3" key="1">
    <citation type="submission" date="2016-05" db="EMBL/GenBank/DDBJ databases">
        <title>Genomic Taxonomy of the Vibrionaceae.</title>
        <authorList>
            <person name="Gomez-Gil B."/>
            <person name="Enciso-Ibarra J."/>
        </authorList>
    </citation>
    <scope>NUCLEOTIDE SEQUENCE [LARGE SCALE GENOMIC DNA]</scope>
    <source>
        <strain evidence="2 3">CAIM 1920</strain>
    </source>
</reference>
<keyword evidence="1" id="KW-0812">Transmembrane</keyword>
<sequence length="158" mass="17958">MNPLPFMVIPLTITSVSEDVPLAYYHLIIAFGATLCALSFIYLVFTQKYTVTKNAIFTLLLFSGMYYLAYSLVDKFYELSLKGEYIELKYAPPSRDRMLSKHEVSSVTFGSSGRSGRRCYVALNLLSGKRYKSAPLIGDVRYYQRVSVDLQKQLKSES</sequence>
<dbReference type="Proteomes" id="UP000094936">
    <property type="component" value="Unassembled WGS sequence"/>
</dbReference>
<gene>
    <name evidence="2" type="ORF">A8L45_21930</name>
</gene>
<name>A0A1C3E8T4_9GAMM</name>
<proteinExistence type="predicted"/>
<dbReference type="STRING" id="1080227.A8L45_21930"/>
<feature type="transmembrane region" description="Helical" evidence="1">
    <location>
        <begin position="55"/>
        <end position="73"/>
    </location>
</feature>
<evidence type="ECO:0000313" key="2">
    <source>
        <dbReference type="EMBL" id="ODA29688.1"/>
    </source>
</evidence>
<keyword evidence="3" id="KW-1185">Reference proteome</keyword>
<keyword evidence="1" id="KW-0472">Membrane</keyword>
<evidence type="ECO:0000256" key="1">
    <source>
        <dbReference type="SAM" id="Phobius"/>
    </source>
</evidence>
<comment type="caution">
    <text evidence="2">The sequence shown here is derived from an EMBL/GenBank/DDBJ whole genome shotgun (WGS) entry which is preliminary data.</text>
</comment>